<proteinExistence type="predicted"/>
<protein>
    <submittedName>
        <fullName evidence="1">Uncharacterized protein</fullName>
    </submittedName>
</protein>
<name>G5J1A6_CROWT</name>
<dbReference type="AlphaFoldDB" id="G5J1A6"/>
<sequence>MLVYTDIFEPGSHFDLIQIDYTTMKALLWVNNNGEQKHFFEYEISIGLA</sequence>
<gene>
    <name evidence="1" type="ORF">CWATWH0003_1290</name>
</gene>
<dbReference type="Proteomes" id="UP000003477">
    <property type="component" value="Unassembled WGS sequence"/>
</dbReference>
<evidence type="ECO:0000313" key="1">
    <source>
        <dbReference type="EMBL" id="EHJ14050.1"/>
    </source>
</evidence>
<accession>G5J1A6</accession>
<evidence type="ECO:0000313" key="2">
    <source>
        <dbReference type="Proteomes" id="UP000003477"/>
    </source>
</evidence>
<dbReference type="EMBL" id="AESD01000205">
    <property type="protein sequence ID" value="EHJ14050.1"/>
    <property type="molecule type" value="Genomic_DNA"/>
</dbReference>
<dbReference type="PATRIC" id="fig|423471.3.peg.1192"/>
<reference evidence="1 2" key="1">
    <citation type="journal article" date="2011" name="Front. Microbiol.">
        <title>Two Strains of Crocosphaera watsonii with Highly Conserved Genomes are Distinguished by Strain-Specific Features.</title>
        <authorList>
            <person name="Bench S.R."/>
            <person name="Ilikchyan I.N."/>
            <person name="Tripp H.J."/>
            <person name="Zehr J.P."/>
        </authorList>
    </citation>
    <scope>NUCLEOTIDE SEQUENCE [LARGE SCALE GENOMIC DNA]</scope>
    <source>
        <strain evidence="1 2">WH 0003</strain>
    </source>
</reference>
<comment type="caution">
    <text evidence="1">The sequence shown here is derived from an EMBL/GenBank/DDBJ whole genome shotgun (WGS) entry which is preliminary data.</text>
</comment>
<organism evidence="1 2">
    <name type="scientific">Crocosphaera watsonii WH 0003</name>
    <dbReference type="NCBI Taxonomy" id="423471"/>
    <lineage>
        <taxon>Bacteria</taxon>
        <taxon>Bacillati</taxon>
        <taxon>Cyanobacteriota</taxon>
        <taxon>Cyanophyceae</taxon>
        <taxon>Oscillatoriophycideae</taxon>
        <taxon>Chroococcales</taxon>
        <taxon>Aphanothecaceae</taxon>
        <taxon>Crocosphaera</taxon>
    </lineage>
</organism>